<dbReference type="HOGENOM" id="CLU_2325275_0_0_1"/>
<dbReference type="InParanoid" id="A0E9A2"/>
<evidence type="ECO:0000256" key="1">
    <source>
        <dbReference type="SAM" id="Coils"/>
    </source>
</evidence>
<dbReference type="OrthoDB" id="10578069at2759"/>
<dbReference type="AlphaFoldDB" id="A0E9A2"/>
<dbReference type="EMBL" id="CT868665">
    <property type="protein sequence ID" value="CAK91869.1"/>
    <property type="molecule type" value="Genomic_DNA"/>
</dbReference>
<keyword evidence="3" id="KW-1185">Reference proteome</keyword>
<proteinExistence type="predicted"/>
<dbReference type="KEGG" id="ptm:GSPATT00024600001"/>
<reference evidence="2 3" key="1">
    <citation type="journal article" date="2006" name="Nature">
        <title>Global trends of whole-genome duplications revealed by the ciliate Paramecium tetraurelia.</title>
        <authorList>
            <consortium name="Genoscope"/>
            <person name="Aury J.-M."/>
            <person name="Jaillon O."/>
            <person name="Duret L."/>
            <person name="Noel B."/>
            <person name="Jubin C."/>
            <person name="Porcel B.M."/>
            <person name="Segurens B."/>
            <person name="Daubin V."/>
            <person name="Anthouard V."/>
            <person name="Aiach N."/>
            <person name="Arnaiz O."/>
            <person name="Billaut A."/>
            <person name="Beisson J."/>
            <person name="Blanc I."/>
            <person name="Bouhouche K."/>
            <person name="Camara F."/>
            <person name="Duharcourt S."/>
            <person name="Guigo R."/>
            <person name="Gogendeau D."/>
            <person name="Katinka M."/>
            <person name="Keller A.-M."/>
            <person name="Kissmehl R."/>
            <person name="Klotz C."/>
            <person name="Koll F."/>
            <person name="Le Moue A."/>
            <person name="Lepere C."/>
            <person name="Malinsky S."/>
            <person name="Nowacki M."/>
            <person name="Nowak J.K."/>
            <person name="Plattner H."/>
            <person name="Poulain J."/>
            <person name="Ruiz F."/>
            <person name="Serrano V."/>
            <person name="Zagulski M."/>
            <person name="Dessen P."/>
            <person name="Betermier M."/>
            <person name="Weissenbach J."/>
            <person name="Scarpelli C."/>
            <person name="Schachter V."/>
            <person name="Sperling L."/>
            <person name="Meyer E."/>
            <person name="Cohen J."/>
            <person name="Wincker P."/>
        </authorList>
    </citation>
    <scope>NUCLEOTIDE SEQUENCE [LARGE SCALE GENOMIC DNA]</scope>
    <source>
        <strain evidence="2 3">Stock d4-2</strain>
    </source>
</reference>
<organism evidence="2 3">
    <name type="scientific">Paramecium tetraurelia</name>
    <dbReference type="NCBI Taxonomy" id="5888"/>
    <lineage>
        <taxon>Eukaryota</taxon>
        <taxon>Sar</taxon>
        <taxon>Alveolata</taxon>
        <taxon>Ciliophora</taxon>
        <taxon>Intramacronucleata</taxon>
        <taxon>Oligohymenophorea</taxon>
        <taxon>Peniculida</taxon>
        <taxon>Parameciidae</taxon>
        <taxon>Paramecium</taxon>
    </lineage>
</organism>
<sequence>MNIEITKYIFNKRLLNYRKDTQTKDKQFMIYKSEKFNCKEIDVVQQQQEKNLKKSDRNYKQYEEKVKKMINQRKVMNEDMQKLKQNCKKYQDLSKINYY</sequence>
<evidence type="ECO:0000313" key="3">
    <source>
        <dbReference type="Proteomes" id="UP000000600"/>
    </source>
</evidence>
<evidence type="ECO:0000313" key="2">
    <source>
        <dbReference type="EMBL" id="CAK91869.1"/>
    </source>
</evidence>
<dbReference type="Proteomes" id="UP000000600">
    <property type="component" value="Unassembled WGS sequence"/>
</dbReference>
<dbReference type="GeneID" id="5045051"/>
<keyword evidence="1" id="KW-0175">Coiled coil</keyword>
<dbReference type="RefSeq" id="XP_001459266.1">
    <property type="nucleotide sequence ID" value="XM_001459229.1"/>
</dbReference>
<accession>A0E9A2</accession>
<gene>
    <name evidence="2" type="ORF">GSPATT00024600001</name>
</gene>
<feature type="coiled-coil region" evidence="1">
    <location>
        <begin position="45"/>
        <end position="93"/>
    </location>
</feature>
<protein>
    <submittedName>
        <fullName evidence="2">Uncharacterized protein</fullName>
    </submittedName>
</protein>
<name>A0E9A2_PARTE</name>